<keyword evidence="1" id="KW-0472">Membrane</keyword>
<dbReference type="Gene3D" id="2.70.70.10">
    <property type="entry name" value="Glucose Permease (Domain IIA)"/>
    <property type="match status" value="1"/>
</dbReference>
<dbReference type="InterPro" id="IPR050570">
    <property type="entry name" value="Cell_wall_metabolism_enzyme"/>
</dbReference>
<keyword evidence="5" id="KW-1185">Reference proteome</keyword>
<reference evidence="4 5" key="1">
    <citation type="submission" date="2020-08" db="EMBL/GenBank/DDBJ databases">
        <title>Genomic Encyclopedia of Type Strains, Phase IV (KMG-IV): sequencing the most valuable type-strain genomes for metagenomic binning, comparative biology and taxonomic classification.</title>
        <authorList>
            <person name="Goeker M."/>
        </authorList>
    </citation>
    <scope>NUCLEOTIDE SEQUENCE [LARGE SCALE GENOMIC DNA]</scope>
    <source>
        <strain evidence="4 5">DSM 21769</strain>
    </source>
</reference>
<keyword evidence="1" id="KW-1133">Transmembrane helix</keyword>
<evidence type="ECO:0000259" key="3">
    <source>
        <dbReference type="Pfam" id="PF13702"/>
    </source>
</evidence>
<dbReference type="SUPFAM" id="SSF51261">
    <property type="entry name" value="Duplicated hybrid motif"/>
    <property type="match status" value="1"/>
</dbReference>
<feature type="domain" description="CwlT-like lysozyme" evidence="3">
    <location>
        <begin position="59"/>
        <end position="203"/>
    </location>
</feature>
<accession>A0A841PLY4</accession>
<dbReference type="Pfam" id="PF01551">
    <property type="entry name" value="Peptidase_M23"/>
    <property type="match status" value="1"/>
</dbReference>
<dbReference type="RefSeq" id="WP_184403730.1">
    <property type="nucleotide sequence ID" value="NZ_JACHHJ010000002.1"/>
</dbReference>
<dbReference type="SUPFAM" id="SSF53955">
    <property type="entry name" value="Lysozyme-like"/>
    <property type="match status" value="1"/>
</dbReference>
<dbReference type="Gene3D" id="1.10.530.10">
    <property type="match status" value="1"/>
</dbReference>
<dbReference type="AlphaFoldDB" id="A0A841PLY4"/>
<keyword evidence="4" id="KW-0378">Hydrolase</keyword>
<name>A0A841PLY4_9BACL</name>
<keyword evidence="1" id="KW-0812">Transmembrane</keyword>
<dbReference type="PANTHER" id="PTHR21666">
    <property type="entry name" value="PEPTIDASE-RELATED"/>
    <property type="match status" value="1"/>
</dbReference>
<protein>
    <submittedName>
        <fullName evidence="4">Murein DD-endopeptidase MepM/ murein hydrolase activator NlpD</fullName>
    </submittedName>
</protein>
<evidence type="ECO:0000259" key="2">
    <source>
        <dbReference type="Pfam" id="PF01551"/>
    </source>
</evidence>
<dbReference type="InterPro" id="IPR011055">
    <property type="entry name" value="Dup_hybrid_motif"/>
</dbReference>
<feature type="transmembrane region" description="Helical" evidence="1">
    <location>
        <begin position="7"/>
        <end position="34"/>
    </location>
</feature>
<feature type="domain" description="M23ase beta-sheet core" evidence="2">
    <location>
        <begin position="239"/>
        <end position="333"/>
    </location>
</feature>
<dbReference type="InterPro" id="IPR016047">
    <property type="entry name" value="M23ase_b-sheet_dom"/>
</dbReference>
<dbReference type="Proteomes" id="UP000568839">
    <property type="component" value="Unassembled WGS sequence"/>
</dbReference>
<organism evidence="4 5">
    <name type="scientific">Geomicrobium halophilum</name>
    <dbReference type="NCBI Taxonomy" id="549000"/>
    <lineage>
        <taxon>Bacteria</taxon>
        <taxon>Bacillati</taxon>
        <taxon>Bacillota</taxon>
        <taxon>Bacilli</taxon>
        <taxon>Bacillales</taxon>
        <taxon>Geomicrobium</taxon>
    </lineage>
</organism>
<proteinExistence type="predicted"/>
<gene>
    <name evidence="4" type="ORF">HNR44_001748</name>
</gene>
<dbReference type="CDD" id="cd12797">
    <property type="entry name" value="M23_peptidase"/>
    <property type="match status" value="1"/>
</dbReference>
<evidence type="ECO:0000256" key="1">
    <source>
        <dbReference type="SAM" id="Phobius"/>
    </source>
</evidence>
<evidence type="ECO:0000313" key="4">
    <source>
        <dbReference type="EMBL" id="MBB6449770.1"/>
    </source>
</evidence>
<dbReference type="PANTHER" id="PTHR21666:SF270">
    <property type="entry name" value="MUREIN HYDROLASE ACTIVATOR ENVC"/>
    <property type="match status" value="1"/>
</dbReference>
<dbReference type="GO" id="GO:0004222">
    <property type="term" value="F:metalloendopeptidase activity"/>
    <property type="evidence" value="ECO:0007669"/>
    <property type="project" value="TreeGrafter"/>
</dbReference>
<dbReference type="Pfam" id="PF13702">
    <property type="entry name" value="Lysozyme_like"/>
    <property type="match status" value="1"/>
</dbReference>
<comment type="caution">
    <text evidence="4">The sequence shown here is derived from an EMBL/GenBank/DDBJ whole genome shotgun (WGS) entry which is preliminary data.</text>
</comment>
<dbReference type="CDD" id="cd16891">
    <property type="entry name" value="CwlT-like"/>
    <property type="match status" value="1"/>
</dbReference>
<sequence>MNGMKIVFGLIGVFVFLILGVIVLFMMFLSAIFANQDDEVEGESEDQDIVCEGNSVNEYVERYEHYFEQYAEKNGISEQKDILMAVTMQESRGQLTDIMQSSESMGDPVNTINDPERSIEQGVSYYADVYEQAGGDTELALQSYNMGHGYMDYVEENNDGEYSRESAYQFGEEQAANLGWDNYGDEDYVDHVMQFLEDCAEAEQVEGEGDGDWIMPIDDVRVTSEFGMRDHPIYNEMRLHAGTDFGCDIGDNIYAVADGIVTIAVHQNTGLGNNIKIQHGSDEVSSYGHLSVLDVSEGDEVEQGEKIGECGTTGSSTGPHLHLEHHTETQATNDAKEDPAEILGM</sequence>
<dbReference type="InterPro" id="IPR047194">
    <property type="entry name" value="CwlT-like_lysozyme"/>
</dbReference>
<dbReference type="EMBL" id="JACHHJ010000002">
    <property type="protein sequence ID" value="MBB6449770.1"/>
    <property type="molecule type" value="Genomic_DNA"/>
</dbReference>
<dbReference type="InterPro" id="IPR023346">
    <property type="entry name" value="Lysozyme-like_dom_sf"/>
</dbReference>
<evidence type="ECO:0000313" key="5">
    <source>
        <dbReference type="Proteomes" id="UP000568839"/>
    </source>
</evidence>